<reference evidence="2" key="1">
    <citation type="journal article" date="2022" name="Mol. Ecol. Resour.">
        <title>The genomes of chicory, endive, great burdock and yacon provide insights into Asteraceae palaeo-polyploidization history and plant inulin production.</title>
        <authorList>
            <person name="Fan W."/>
            <person name="Wang S."/>
            <person name="Wang H."/>
            <person name="Wang A."/>
            <person name="Jiang F."/>
            <person name="Liu H."/>
            <person name="Zhao H."/>
            <person name="Xu D."/>
            <person name="Zhang Y."/>
        </authorList>
    </citation>
    <scope>NUCLEOTIDE SEQUENCE [LARGE SCALE GENOMIC DNA]</scope>
    <source>
        <strain evidence="2">cv. Punajuju</strain>
    </source>
</reference>
<sequence length="365" mass="42018">MTPSRITMVVKTLSDSQKKAVQEMGFGAMLSLQMEYVPGLLNYYILDNYDPQHNMLVLENTLAYVYRLTFSFISLTKLSPFVKHINGDDLERIEKYEVANGGFGKAAEDKTVEDGEDDERTESEDVNTIPTEYIGFENGWRKRMSYSMKKVGKMVGVSEDSTERSPTHGFDSDDDEMSERQLSPITRVISEGRENESKAKEDELPNVAVRNLNDDLMEANQQEVEDKKGKRPVKIPKHLHSPFMQRIVTLDERIMPDELSVCNAIFASQRDYGEIQCLMRMFWKLIEAKILETTYGNKQNDANACMRMRTKYMATLMRSSLNIHRDMFVKDGEAFGKLDLLQKKKLLQQSEEAKKRKRRGNGVQK</sequence>
<gene>
    <name evidence="1" type="ORF">L2E82_49223</name>
</gene>
<dbReference type="EMBL" id="CM042017">
    <property type="protein sequence ID" value="KAI3691009.1"/>
    <property type="molecule type" value="Genomic_DNA"/>
</dbReference>
<reference evidence="1 2" key="2">
    <citation type="journal article" date="2022" name="Mol. Ecol. Resour.">
        <title>The genomes of chicory, endive, great burdock and yacon provide insights into Asteraceae paleo-polyploidization history and plant inulin production.</title>
        <authorList>
            <person name="Fan W."/>
            <person name="Wang S."/>
            <person name="Wang H."/>
            <person name="Wang A."/>
            <person name="Jiang F."/>
            <person name="Liu H."/>
            <person name="Zhao H."/>
            <person name="Xu D."/>
            <person name="Zhang Y."/>
        </authorList>
    </citation>
    <scope>NUCLEOTIDE SEQUENCE [LARGE SCALE GENOMIC DNA]</scope>
    <source>
        <strain evidence="2">cv. Punajuju</strain>
        <tissue evidence="1">Leaves</tissue>
    </source>
</reference>
<evidence type="ECO:0000313" key="1">
    <source>
        <dbReference type="EMBL" id="KAI3691009.1"/>
    </source>
</evidence>
<accession>A0ACB8Z038</accession>
<keyword evidence="2" id="KW-1185">Reference proteome</keyword>
<name>A0ACB8Z038_CICIN</name>
<comment type="caution">
    <text evidence="1">The sequence shown here is derived from an EMBL/GenBank/DDBJ whole genome shotgun (WGS) entry which is preliminary data.</text>
</comment>
<proteinExistence type="predicted"/>
<protein>
    <submittedName>
        <fullName evidence="1">Uncharacterized protein</fullName>
    </submittedName>
</protein>
<organism evidence="1 2">
    <name type="scientific">Cichorium intybus</name>
    <name type="common">Chicory</name>
    <dbReference type="NCBI Taxonomy" id="13427"/>
    <lineage>
        <taxon>Eukaryota</taxon>
        <taxon>Viridiplantae</taxon>
        <taxon>Streptophyta</taxon>
        <taxon>Embryophyta</taxon>
        <taxon>Tracheophyta</taxon>
        <taxon>Spermatophyta</taxon>
        <taxon>Magnoliopsida</taxon>
        <taxon>eudicotyledons</taxon>
        <taxon>Gunneridae</taxon>
        <taxon>Pentapetalae</taxon>
        <taxon>asterids</taxon>
        <taxon>campanulids</taxon>
        <taxon>Asterales</taxon>
        <taxon>Asteraceae</taxon>
        <taxon>Cichorioideae</taxon>
        <taxon>Cichorieae</taxon>
        <taxon>Cichoriinae</taxon>
        <taxon>Cichorium</taxon>
    </lineage>
</organism>
<dbReference type="Proteomes" id="UP001055811">
    <property type="component" value="Linkage Group LG09"/>
</dbReference>
<evidence type="ECO:0000313" key="2">
    <source>
        <dbReference type="Proteomes" id="UP001055811"/>
    </source>
</evidence>